<comment type="caution">
    <text evidence="1">The sequence shown here is derived from an EMBL/GenBank/DDBJ whole genome shotgun (WGS) entry which is preliminary data.</text>
</comment>
<sequence length="147" mass="17307">MKDTLFLKFFMILNLDSLKKSIAALEKSINVYDRIKTDDEDLILTIRAGLTHNFEIAFEQSWKFIQRWLNENINPDITSGITKKELFRLAAKHLLIDDVEKWIRFKDARNSTSHIYSNEVSEEVIKEAIEFLSYAKSLLKHLEENNE</sequence>
<dbReference type="EMBL" id="MDCO01000014">
    <property type="protein sequence ID" value="OEJ13150.1"/>
    <property type="molecule type" value="Genomic_DNA"/>
</dbReference>
<dbReference type="InterPro" id="IPR010235">
    <property type="entry name" value="HepT"/>
</dbReference>
<name>A0A1E5NAF1_9SPIR</name>
<organism evidence="1 2">
    <name type="scientific">Brachyspira hampsonii</name>
    <dbReference type="NCBI Taxonomy" id="1287055"/>
    <lineage>
        <taxon>Bacteria</taxon>
        <taxon>Pseudomonadati</taxon>
        <taxon>Spirochaetota</taxon>
        <taxon>Spirochaetia</taxon>
        <taxon>Brachyspirales</taxon>
        <taxon>Brachyspiraceae</taxon>
        <taxon>Brachyspira</taxon>
    </lineage>
</organism>
<protein>
    <submittedName>
        <fullName evidence="1">Nucleotidyltransferase</fullName>
    </submittedName>
</protein>
<evidence type="ECO:0000313" key="2">
    <source>
        <dbReference type="Proteomes" id="UP000095247"/>
    </source>
</evidence>
<keyword evidence="1" id="KW-0808">Transferase</keyword>
<dbReference type="Gene3D" id="1.20.120.330">
    <property type="entry name" value="Nucleotidyltransferases domain 2"/>
    <property type="match status" value="1"/>
</dbReference>
<gene>
    <name evidence="1" type="ORF">BFL38_00830</name>
</gene>
<dbReference type="Proteomes" id="UP000095247">
    <property type="component" value="Unassembled WGS sequence"/>
</dbReference>
<reference evidence="1 2" key="1">
    <citation type="submission" date="2016-08" db="EMBL/GenBank/DDBJ databases">
        <title>Characterization and recognition of Brachyspira hampsonii sp. nov., a novel intestinal spirochete that is pathogenic to pigs.</title>
        <authorList>
            <person name="Mirajkar N."/>
            <person name="La T."/>
            <person name="Phillips N."/>
            <person name="Hampson D."/>
            <person name="Gebhart C."/>
        </authorList>
    </citation>
    <scope>NUCLEOTIDE SEQUENCE [LARGE SCALE GENOMIC DNA]</scope>
    <source>
        <strain evidence="1 2">P280/1</strain>
    </source>
</reference>
<dbReference type="NCBIfam" id="TIGR01987">
    <property type="entry name" value="HI0074"/>
    <property type="match status" value="1"/>
</dbReference>
<proteinExistence type="predicted"/>
<accession>A0A1E5NAF1</accession>
<dbReference type="GO" id="GO:0016740">
    <property type="term" value="F:transferase activity"/>
    <property type="evidence" value="ECO:0007669"/>
    <property type="project" value="UniProtKB-KW"/>
</dbReference>
<dbReference type="SUPFAM" id="SSF81593">
    <property type="entry name" value="Nucleotidyltransferase substrate binding subunit/domain"/>
    <property type="match status" value="1"/>
</dbReference>
<dbReference type="AlphaFoldDB" id="A0A1E5NAF1"/>
<evidence type="ECO:0000313" key="1">
    <source>
        <dbReference type="EMBL" id="OEJ13150.1"/>
    </source>
</evidence>
<dbReference type="Pfam" id="PF08780">
    <property type="entry name" value="NTase_sub_bind"/>
    <property type="match status" value="1"/>
</dbReference>